<comment type="caution">
    <text evidence="1">The sequence shown here is derived from an EMBL/GenBank/DDBJ whole genome shotgun (WGS) entry which is preliminary data.</text>
</comment>
<accession>A0A9W9AYM5</accession>
<dbReference type="Proteomes" id="UP001150238">
    <property type="component" value="Unassembled WGS sequence"/>
</dbReference>
<dbReference type="EMBL" id="JANVFS010000005">
    <property type="protein sequence ID" value="KAJ4492064.1"/>
    <property type="molecule type" value="Genomic_DNA"/>
</dbReference>
<name>A0A9W9AYM5_9AGAR</name>
<proteinExistence type="predicted"/>
<evidence type="ECO:0000313" key="2">
    <source>
        <dbReference type="Proteomes" id="UP001150238"/>
    </source>
</evidence>
<dbReference type="AlphaFoldDB" id="A0A9W9AYM5"/>
<gene>
    <name evidence="1" type="ORF">C8J55DRAFT_485993</name>
</gene>
<reference evidence="1" key="1">
    <citation type="submission" date="2022-08" db="EMBL/GenBank/DDBJ databases">
        <authorList>
            <consortium name="DOE Joint Genome Institute"/>
            <person name="Min B."/>
            <person name="Riley R."/>
            <person name="Sierra-Patev S."/>
            <person name="Naranjo-Ortiz M."/>
            <person name="Looney B."/>
            <person name="Konkel Z."/>
            <person name="Slot J.C."/>
            <person name="Sakamoto Y."/>
            <person name="Steenwyk J.L."/>
            <person name="Rokas A."/>
            <person name="Carro J."/>
            <person name="Camarero S."/>
            <person name="Ferreira P."/>
            <person name="Molpeceres G."/>
            <person name="Ruiz-Duenas F.J."/>
            <person name="Serrano A."/>
            <person name="Henrissat B."/>
            <person name="Drula E."/>
            <person name="Hughes K.W."/>
            <person name="Mata J.L."/>
            <person name="Ishikawa N.K."/>
            <person name="Vargas-Isla R."/>
            <person name="Ushijima S."/>
            <person name="Smith C.A."/>
            <person name="Ahrendt S."/>
            <person name="Andreopoulos W."/>
            <person name="He G."/>
            <person name="Labutti K."/>
            <person name="Lipzen A."/>
            <person name="Ng V."/>
            <person name="Sandor L."/>
            <person name="Barry K."/>
            <person name="Martinez A.T."/>
            <person name="Xiao Y."/>
            <person name="Gibbons J.G."/>
            <person name="Terashima K."/>
            <person name="Hibbett D.S."/>
            <person name="Grigoriev I.V."/>
        </authorList>
    </citation>
    <scope>NUCLEOTIDE SEQUENCE</scope>
    <source>
        <strain evidence="1">Sp2 HRB7682 ss15</strain>
    </source>
</reference>
<sequence length="327" mass="37261">MNVLPNELLDNMEVDSNLMPTATPGTLDEVLTRAGLCDNFHLVENSSFTYLKFYSPSEIDSTAIASKEYLASLCVACGIDFTSLEQGQKLESSLVETSGHHAKNSVGNAENKTMECMPRSVLEKQVIALDRFIRAVKFSGEPQTVQTNLGCLKVTQSELRNSRAYILKIEDEIAEGRKYRTQSIIRNQRHSYMIDDLRLQVSDSYAEAEIRCRQERLQLLKRIEELELRLGKDESMKQAKRIEELEIQVAREKLVRGKAAHILLNNHDPFAAKDEALMLLKPALVTKLPPSLKYDLRPITESFHQARERLFRKQIAHELLLQEDTSK</sequence>
<organism evidence="1 2">
    <name type="scientific">Lentinula lateritia</name>
    <dbReference type="NCBI Taxonomy" id="40482"/>
    <lineage>
        <taxon>Eukaryota</taxon>
        <taxon>Fungi</taxon>
        <taxon>Dikarya</taxon>
        <taxon>Basidiomycota</taxon>
        <taxon>Agaricomycotina</taxon>
        <taxon>Agaricomycetes</taxon>
        <taxon>Agaricomycetidae</taxon>
        <taxon>Agaricales</taxon>
        <taxon>Marasmiineae</taxon>
        <taxon>Omphalotaceae</taxon>
        <taxon>Lentinula</taxon>
    </lineage>
</organism>
<evidence type="ECO:0000313" key="1">
    <source>
        <dbReference type="EMBL" id="KAJ4492064.1"/>
    </source>
</evidence>
<reference evidence="1" key="2">
    <citation type="journal article" date="2023" name="Proc. Natl. Acad. Sci. U.S.A.">
        <title>A global phylogenomic analysis of the shiitake genus Lentinula.</title>
        <authorList>
            <person name="Sierra-Patev S."/>
            <person name="Min B."/>
            <person name="Naranjo-Ortiz M."/>
            <person name="Looney B."/>
            <person name="Konkel Z."/>
            <person name="Slot J.C."/>
            <person name="Sakamoto Y."/>
            <person name="Steenwyk J.L."/>
            <person name="Rokas A."/>
            <person name="Carro J."/>
            <person name="Camarero S."/>
            <person name="Ferreira P."/>
            <person name="Molpeceres G."/>
            <person name="Ruiz-Duenas F.J."/>
            <person name="Serrano A."/>
            <person name="Henrissat B."/>
            <person name="Drula E."/>
            <person name="Hughes K.W."/>
            <person name="Mata J.L."/>
            <person name="Ishikawa N.K."/>
            <person name="Vargas-Isla R."/>
            <person name="Ushijima S."/>
            <person name="Smith C.A."/>
            <person name="Donoghue J."/>
            <person name="Ahrendt S."/>
            <person name="Andreopoulos W."/>
            <person name="He G."/>
            <person name="LaButti K."/>
            <person name="Lipzen A."/>
            <person name="Ng V."/>
            <person name="Riley R."/>
            <person name="Sandor L."/>
            <person name="Barry K."/>
            <person name="Martinez A.T."/>
            <person name="Xiao Y."/>
            <person name="Gibbons J.G."/>
            <person name="Terashima K."/>
            <person name="Grigoriev I.V."/>
            <person name="Hibbett D."/>
        </authorList>
    </citation>
    <scope>NUCLEOTIDE SEQUENCE</scope>
    <source>
        <strain evidence="1">Sp2 HRB7682 ss15</strain>
    </source>
</reference>
<protein>
    <submittedName>
        <fullName evidence="1">Uncharacterized protein</fullName>
    </submittedName>
</protein>